<dbReference type="AlphaFoldDB" id="X1KV09"/>
<dbReference type="EMBL" id="BARU01048172">
    <property type="protein sequence ID" value="GAH93979.1"/>
    <property type="molecule type" value="Genomic_DNA"/>
</dbReference>
<gene>
    <name evidence="1" type="ORF">S03H2_71750</name>
</gene>
<organism evidence="1">
    <name type="scientific">marine sediment metagenome</name>
    <dbReference type="NCBI Taxonomy" id="412755"/>
    <lineage>
        <taxon>unclassified sequences</taxon>
        <taxon>metagenomes</taxon>
        <taxon>ecological metagenomes</taxon>
    </lineage>
</organism>
<evidence type="ECO:0000313" key="1">
    <source>
        <dbReference type="EMBL" id="GAH93979.1"/>
    </source>
</evidence>
<reference evidence="1" key="1">
    <citation type="journal article" date="2014" name="Front. Microbiol.">
        <title>High frequency of phylogenetically diverse reductive dehalogenase-homologous genes in deep subseafloor sedimentary metagenomes.</title>
        <authorList>
            <person name="Kawai M."/>
            <person name="Futagami T."/>
            <person name="Toyoda A."/>
            <person name="Takaki Y."/>
            <person name="Nishi S."/>
            <person name="Hori S."/>
            <person name="Arai W."/>
            <person name="Tsubouchi T."/>
            <person name="Morono Y."/>
            <person name="Uchiyama I."/>
            <person name="Ito T."/>
            <person name="Fujiyama A."/>
            <person name="Inagaki F."/>
            <person name="Takami H."/>
        </authorList>
    </citation>
    <scope>NUCLEOTIDE SEQUENCE</scope>
    <source>
        <strain evidence="1">Expedition CK06-06</strain>
    </source>
</reference>
<evidence type="ECO:0008006" key="2">
    <source>
        <dbReference type="Google" id="ProtNLM"/>
    </source>
</evidence>
<accession>X1KV09</accession>
<sequence length="54" mass="6273">MDKKLIIKAAVNKVYDIMKDYSTLSRWNIVVNEATEIEPGKFFFKTNVGDIYNT</sequence>
<name>X1KV09_9ZZZZ</name>
<protein>
    <recommendedName>
        <fullName evidence="2">Coenzyme Q-binding protein COQ10 START domain-containing protein</fullName>
    </recommendedName>
</protein>
<proteinExistence type="predicted"/>
<feature type="non-terminal residue" evidence="1">
    <location>
        <position position="54"/>
    </location>
</feature>
<comment type="caution">
    <text evidence="1">The sequence shown here is derived from an EMBL/GenBank/DDBJ whole genome shotgun (WGS) entry which is preliminary data.</text>
</comment>